<evidence type="ECO:0000313" key="1">
    <source>
        <dbReference type="EMBL" id="QHU17625.1"/>
    </source>
</evidence>
<proteinExistence type="predicted"/>
<name>A0A6C0KI12_9ZZZZ</name>
<sequence>MRYEKRIEREIDILMGHYVVEPHKLDNSNMCLYIYDEHSRMMIVPINKKFPFKCPSVQIKNKDNKQKCMYQVYHNLSLFYIHRMSELKELKSCCFCSHNLLSGWSPGNRILDLITECKLIESWFQSVRSGYFGEKSLIKILLIKDIVDYISTFIYATYPILY</sequence>
<reference evidence="1" key="1">
    <citation type="journal article" date="2020" name="Nature">
        <title>Giant virus diversity and host interactions through global metagenomics.</title>
        <authorList>
            <person name="Schulz F."/>
            <person name="Roux S."/>
            <person name="Paez-Espino D."/>
            <person name="Jungbluth S."/>
            <person name="Walsh D.A."/>
            <person name="Denef V.J."/>
            <person name="McMahon K.D."/>
            <person name="Konstantinidis K.T."/>
            <person name="Eloe-Fadrosh E.A."/>
            <person name="Kyrpides N.C."/>
            <person name="Woyke T."/>
        </authorList>
    </citation>
    <scope>NUCLEOTIDE SEQUENCE</scope>
    <source>
        <strain evidence="1">GVMAG-S-3300012919-55</strain>
    </source>
</reference>
<dbReference type="EMBL" id="MN740916">
    <property type="protein sequence ID" value="QHU17625.1"/>
    <property type="molecule type" value="Genomic_DNA"/>
</dbReference>
<organism evidence="1">
    <name type="scientific">viral metagenome</name>
    <dbReference type="NCBI Taxonomy" id="1070528"/>
    <lineage>
        <taxon>unclassified sequences</taxon>
        <taxon>metagenomes</taxon>
        <taxon>organismal metagenomes</taxon>
    </lineage>
</organism>
<accession>A0A6C0KI12</accession>
<protein>
    <submittedName>
        <fullName evidence="1">Uncharacterized protein</fullName>
    </submittedName>
</protein>
<dbReference type="AlphaFoldDB" id="A0A6C0KI12"/>